<gene>
    <name evidence="1" type="ORF">HD601_004854</name>
</gene>
<dbReference type="EMBL" id="JACHMM010000001">
    <property type="protein sequence ID" value="MBB5790279.1"/>
    <property type="molecule type" value="Genomic_DNA"/>
</dbReference>
<keyword evidence="2" id="KW-1185">Reference proteome</keyword>
<protein>
    <submittedName>
        <fullName evidence="1">ATP/maltotriose-dependent transcriptional regulator MalT</fullName>
    </submittedName>
</protein>
<reference evidence="1 2" key="1">
    <citation type="submission" date="2020-08" db="EMBL/GenBank/DDBJ databases">
        <title>Sequencing the genomes of 1000 actinobacteria strains.</title>
        <authorList>
            <person name="Klenk H.-P."/>
        </authorList>
    </citation>
    <scope>NUCLEOTIDE SEQUENCE [LARGE SCALE GENOMIC DNA]</scope>
    <source>
        <strain evidence="1 2">DSM 102122</strain>
    </source>
</reference>
<dbReference type="RefSeq" id="WP_184826222.1">
    <property type="nucleotide sequence ID" value="NZ_JACHMM010000001.1"/>
</dbReference>
<dbReference type="Proteomes" id="UP000542813">
    <property type="component" value="Unassembled WGS sequence"/>
</dbReference>
<name>A0A7W9GUH7_9ACTN</name>
<comment type="caution">
    <text evidence="1">The sequence shown here is derived from an EMBL/GenBank/DDBJ whole genome shotgun (WGS) entry which is preliminary data.</text>
</comment>
<organism evidence="1 2">
    <name type="scientific">Jiangella mangrovi</name>
    <dbReference type="NCBI Taxonomy" id="1524084"/>
    <lineage>
        <taxon>Bacteria</taxon>
        <taxon>Bacillati</taxon>
        <taxon>Actinomycetota</taxon>
        <taxon>Actinomycetes</taxon>
        <taxon>Jiangellales</taxon>
        <taxon>Jiangellaceae</taxon>
        <taxon>Jiangella</taxon>
    </lineage>
</organism>
<evidence type="ECO:0000313" key="2">
    <source>
        <dbReference type="Proteomes" id="UP000542813"/>
    </source>
</evidence>
<evidence type="ECO:0000313" key="1">
    <source>
        <dbReference type="EMBL" id="MBB5790279.1"/>
    </source>
</evidence>
<sequence length="553" mass="57591">MDPGLTGTAHLDFLRRICVAPEVSAAFAAQLAGVADDDALAHLGRAERDGLGEWLAGGDAGVPALFRLAPAVRAALRDDLHRSSPALADDLRRQYADWCLRNDDPFAATVEAIQLGDLSLATRALRTSFLSICRQHGEAMISLLSAVPPANLRRHPFLVACLAGLLDAGEGTRTRGRDLFAQAYNGSKRRGGRYDETTTLVMGVVEAASARMIGRRSAATAALGRAMDAYGRLSAAQRHDLRRELPSLLVVIGHTHEQLGQFRQAVTAYRAAHASARVHPADELLTAPLLAGVHAVGGTMTLADELIARARDLGWPARRHGGAGVLDRLAEAIAALERFDLLAAERCVDAAERSVAGNECRASLAPVRAFVDAARGRPLEGLARLRGSRASRGAIERSPAAEALLDTSQALLHLAAGEVADAEVLLTRCPAHLPGVAVVRSLVALCTGAPAGAAVGTEGMRPAPLDPRTESILLLVHAAAAVRSGDDGPALTSIAAAAALMTANGLHTPLAFLPAGDLGALVRLAEAARDDAAVAVLTARSAGRPVPSLFPSS</sequence>
<proteinExistence type="predicted"/>
<dbReference type="AlphaFoldDB" id="A0A7W9GUH7"/>
<accession>A0A7W9GUH7</accession>